<protein>
    <recommendedName>
        <fullName evidence="2">SMB domain-containing protein</fullName>
    </recommendedName>
</protein>
<name>A0A813G8X9_POLGL</name>
<dbReference type="EMBL" id="CAJNNV010026958">
    <property type="protein sequence ID" value="CAE8619317.1"/>
    <property type="molecule type" value="Genomic_DNA"/>
</dbReference>
<dbReference type="PROSITE" id="PS50958">
    <property type="entry name" value="SMB_2"/>
    <property type="match status" value="1"/>
</dbReference>
<dbReference type="Pfam" id="PF01033">
    <property type="entry name" value="Somatomedin_B"/>
    <property type="match status" value="1"/>
</dbReference>
<dbReference type="Gene3D" id="4.10.410.20">
    <property type="match status" value="1"/>
</dbReference>
<gene>
    <name evidence="3" type="ORF">PGLA1383_LOCUS36909</name>
</gene>
<dbReference type="Proteomes" id="UP000654075">
    <property type="component" value="Unassembled WGS sequence"/>
</dbReference>
<keyword evidence="1" id="KW-1015">Disulfide bond</keyword>
<dbReference type="InterPro" id="IPR001212">
    <property type="entry name" value="Somatomedin_B_dom"/>
</dbReference>
<keyword evidence="4" id="KW-1185">Reference proteome</keyword>
<sequence length="55" mass="5918">ALAINQVRGADDSCIGRCHYVDPGKTCQCSTWCTMAVFNNCCDDYGVVCNSAYSS</sequence>
<evidence type="ECO:0000313" key="3">
    <source>
        <dbReference type="EMBL" id="CAE8619317.1"/>
    </source>
</evidence>
<dbReference type="InterPro" id="IPR036024">
    <property type="entry name" value="Somatomedin_B-like_dom_sf"/>
</dbReference>
<evidence type="ECO:0000313" key="4">
    <source>
        <dbReference type="Proteomes" id="UP000654075"/>
    </source>
</evidence>
<evidence type="ECO:0000256" key="1">
    <source>
        <dbReference type="ARBA" id="ARBA00023157"/>
    </source>
</evidence>
<feature type="non-terminal residue" evidence="3">
    <location>
        <position position="55"/>
    </location>
</feature>
<feature type="domain" description="SMB" evidence="2">
    <location>
        <begin position="10"/>
        <end position="55"/>
    </location>
</feature>
<dbReference type="SUPFAM" id="SSF90188">
    <property type="entry name" value="Somatomedin B domain"/>
    <property type="match status" value="1"/>
</dbReference>
<comment type="caution">
    <text evidence="3">The sequence shown here is derived from an EMBL/GenBank/DDBJ whole genome shotgun (WGS) entry which is preliminary data.</text>
</comment>
<dbReference type="AlphaFoldDB" id="A0A813G8X9"/>
<feature type="non-terminal residue" evidence="3">
    <location>
        <position position="1"/>
    </location>
</feature>
<proteinExistence type="predicted"/>
<organism evidence="3 4">
    <name type="scientific">Polarella glacialis</name>
    <name type="common">Dinoflagellate</name>
    <dbReference type="NCBI Taxonomy" id="89957"/>
    <lineage>
        <taxon>Eukaryota</taxon>
        <taxon>Sar</taxon>
        <taxon>Alveolata</taxon>
        <taxon>Dinophyceae</taxon>
        <taxon>Suessiales</taxon>
        <taxon>Suessiaceae</taxon>
        <taxon>Polarella</taxon>
    </lineage>
</organism>
<evidence type="ECO:0000259" key="2">
    <source>
        <dbReference type="PROSITE" id="PS50958"/>
    </source>
</evidence>
<reference evidence="3" key="1">
    <citation type="submission" date="2021-02" db="EMBL/GenBank/DDBJ databases">
        <authorList>
            <person name="Dougan E. K."/>
            <person name="Rhodes N."/>
            <person name="Thang M."/>
            <person name="Chan C."/>
        </authorList>
    </citation>
    <scope>NUCLEOTIDE SEQUENCE</scope>
</reference>
<accession>A0A813G8X9</accession>